<proteinExistence type="predicted"/>
<dbReference type="RefSeq" id="WP_050022460.1">
    <property type="nucleotide sequence ID" value="NZ_CP009928.1"/>
</dbReference>
<reference evidence="1 2" key="1">
    <citation type="submission" date="2014-11" db="EMBL/GenBank/DDBJ databases">
        <authorList>
            <person name="Park G.-S."/>
            <person name="Hong S.-J."/>
            <person name="Jung B.K."/>
            <person name="Khan A.R."/>
            <person name="Kwak Y."/>
            <person name="Shin J.-H."/>
        </authorList>
    </citation>
    <scope>NUCLEOTIDE SEQUENCE [LARGE SCALE GENOMIC DNA]</scope>
    <source>
        <strain evidence="1 2">DSM 27622</strain>
    </source>
</reference>
<evidence type="ECO:0000313" key="1">
    <source>
        <dbReference type="EMBL" id="AKK72220.1"/>
    </source>
</evidence>
<dbReference type="KEGG" id="cgn:OK18_05815"/>
<dbReference type="Proteomes" id="UP000035213">
    <property type="component" value="Chromosome"/>
</dbReference>
<dbReference type="EMBL" id="CP009928">
    <property type="protein sequence ID" value="AKK72220.1"/>
    <property type="molecule type" value="Genomic_DNA"/>
</dbReference>
<protein>
    <submittedName>
        <fullName evidence="1">Uncharacterized protein</fullName>
    </submittedName>
</protein>
<accession>A0A0G3M0Q7</accession>
<sequence>MDITNTASEVFIGENSLISTKIEEINLNKDEFGELQIQITISGFSKKSNYFKINLLFTEVVEFKFYYSNIYNFYNIENYKLLHINNQIYISFDPDENEEKSEGDSDFIIAKKLELSSLE</sequence>
<name>A0A0G3M0Q7_CHRGL</name>
<dbReference type="OrthoDB" id="799034at2"/>
<dbReference type="AlphaFoldDB" id="A0A0G3M0Q7"/>
<evidence type="ECO:0000313" key="2">
    <source>
        <dbReference type="Proteomes" id="UP000035213"/>
    </source>
</evidence>
<dbReference type="PATRIC" id="fig|1324352.5.peg.1233"/>
<gene>
    <name evidence="1" type="ORF">OK18_05815</name>
</gene>
<organism evidence="1 2">
    <name type="scientific">Chryseobacterium gallinarum</name>
    <dbReference type="NCBI Taxonomy" id="1324352"/>
    <lineage>
        <taxon>Bacteria</taxon>
        <taxon>Pseudomonadati</taxon>
        <taxon>Bacteroidota</taxon>
        <taxon>Flavobacteriia</taxon>
        <taxon>Flavobacteriales</taxon>
        <taxon>Weeksellaceae</taxon>
        <taxon>Chryseobacterium group</taxon>
        <taxon>Chryseobacterium</taxon>
    </lineage>
</organism>